<dbReference type="AlphaFoldDB" id="A3XHL4"/>
<comment type="caution">
    <text evidence="1">The sequence shown here is derived from an EMBL/GenBank/DDBJ whole genome shotgun (WGS) entry which is preliminary data.</text>
</comment>
<evidence type="ECO:0000313" key="2">
    <source>
        <dbReference type="Proteomes" id="UP000001601"/>
    </source>
</evidence>
<dbReference type="Proteomes" id="UP000001601">
    <property type="component" value="Unassembled WGS sequence"/>
</dbReference>
<name>A3XHL4_LEEBM</name>
<dbReference type="EMBL" id="AANC01000001">
    <property type="protein sequence ID" value="EAQ51229.1"/>
    <property type="molecule type" value="Genomic_DNA"/>
</dbReference>
<dbReference type="eggNOG" id="ENOG50349WH">
    <property type="taxonomic scope" value="Bacteria"/>
</dbReference>
<protein>
    <submittedName>
        <fullName evidence="1">Uncharacterized protein</fullName>
    </submittedName>
</protein>
<organism evidence="1 2">
    <name type="scientific">Leeuwenhoekiella blandensis (strain CECT 7118 / CCUG 51940 / KCTC 22103 / MED217)</name>
    <name type="common">Flavobacterium sp. (strain MED217)</name>
    <dbReference type="NCBI Taxonomy" id="398720"/>
    <lineage>
        <taxon>Bacteria</taxon>
        <taxon>Pseudomonadati</taxon>
        <taxon>Bacteroidota</taxon>
        <taxon>Flavobacteriia</taxon>
        <taxon>Flavobacteriales</taxon>
        <taxon>Flavobacteriaceae</taxon>
        <taxon>Leeuwenhoekiella</taxon>
    </lineage>
</organism>
<evidence type="ECO:0000313" key="1">
    <source>
        <dbReference type="EMBL" id="EAQ51229.1"/>
    </source>
</evidence>
<sequence length="163" mass="18964">MFLNNDQVLEAAFIFERHNGVRHGDYENDLIAFSKLKDYQPAKLEQLLIKGVDAGVYTNDEERVGVYWALSKSNNRQLIPVFRRWLRSEVAANCDTVLFQLLVALDRLDEPVFPRTRSSRAADDNALNLRDARAYLNKMESSLRLFFNKTLCYEKYSCTFNAR</sequence>
<dbReference type="HOGENOM" id="CLU_1625017_0_0_10"/>
<reference evidence="1 2" key="1">
    <citation type="journal article" date="2007" name="Nature">
        <title>Light stimulates growth of proteorhodopsin-containing marine Flavobacteria.</title>
        <authorList>
            <person name="Gomez-Consarnau L."/>
            <person name="Gonzalez J.M."/>
            <person name="Coll-Llado M."/>
            <person name="Gourdon P."/>
            <person name="Pascher T."/>
            <person name="Neutze R."/>
            <person name="Pedros-Alio C."/>
            <person name="Pinhassi J."/>
        </authorList>
    </citation>
    <scope>NUCLEOTIDE SEQUENCE [LARGE SCALE GENOMIC DNA]</scope>
    <source>
        <strain evidence="1 2">MED217</strain>
    </source>
</reference>
<proteinExistence type="predicted"/>
<gene>
    <name evidence="1" type="ORF">MED217_16840</name>
</gene>
<accession>A3XHL4</accession>
<dbReference type="STRING" id="398720.MED217_16840"/>
<keyword evidence="2" id="KW-1185">Reference proteome</keyword>